<dbReference type="Proteomes" id="UP001216253">
    <property type="component" value="Unassembled WGS sequence"/>
</dbReference>
<dbReference type="Gene3D" id="1.20.1250.20">
    <property type="entry name" value="MFS general substrate transporter like domains"/>
    <property type="match status" value="2"/>
</dbReference>
<dbReference type="RefSeq" id="WP_275228786.1">
    <property type="nucleotide sequence ID" value="NZ_JARESE010000044.1"/>
</dbReference>
<dbReference type="Pfam" id="PF07690">
    <property type="entry name" value="MFS_1"/>
    <property type="match status" value="1"/>
</dbReference>
<evidence type="ECO:0000256" key="2">
    <source>
        <dbReference type="ARBA" id="ARBA00022989"/>
    </source>
</evidence>
<reference evidence="6 7" key="1">
    <citation type="submission" date="2023-03" db="EMBL/GenBank/DDBJ databases">
        <title>NovoSphingobium album sp. nov. isolated from polycyclic aromatic hydrocarbons- and heavy-metal polluted soil.</title>
        <authorList>
            <person name="Liu Z."/>
            <person name="Wang K."/>
        </authorList>
    </citation>
    <scope>NUCLEOTIDE SEQUENCE [LARGE SCALE GENOMIC DNA]</scope>
    <source>
        <strain evidence="6 7">H3SJ31-1</strain>
    </source>
</reference>
<evidence type="ECO:0000256" key="1">
    <source>
        <dbReference type="ARBA" id="ARBA00022692"/>
    </source>
</evidence>
<accession>A0ABT5WSI1</accession>
<feature type="transmembrane region" description="Helical" evidence="4">
    <location>
        <begin position="233"/>
        <end position="257"/>
    </location>
</feature>
<keyword evidence="7" id="KW-1185">Reference proteome</keyword>
<evidence type="ECO:0000256" key="4">
    <source>
        <dbReference type="SAM" id="Phobius"/>
    </source>
</evidence>
<feature type="transmembrane region" description="Helical" evidence="4">
    <location>
        <begin position="52"/>
        <end position="72"/>
    </location>
</feature>
<protein>
    <submittedName>
        <fullName evidence="6">MFS transporter</fullName>
    </submittedName>
</protein>
<keyword evidence="2 4" id="KW-1133">Transmembrane helix</keyword>
<sequence>MNAATVSAAQEWKSGWTLVLACSVGFSFFSVLLSATGLFMGPLAGEFGWSRTLLSAGPSIATAVTAILSPFYGALIDRHGSRRLALPGIVLTMGAVALFSFASGSAAQWIGLWVLFGLISTSIKSTIWSAAVVGVFEKGRGLALGLTVAGTAVSQTVVPPLGNFLIGEFGWRAAFVWLGIGWGGLTLLLCWLFLFDAHDRAKARAARDGQVAAVRGAVELPGLTRAQALRDTALWRVALSTFVVMVLTIGLGIHLFPILTEAGVSRANAAWLTSLSGVAGIVGKLATGALLDRFRPNWIGGVTMGVTAVTFFLLIDGMRSPAAIICAMLVNGYAAGTKTQICGFLTVGYAGMRNFGSIYGAMSALVALASGLGPMIAGMVYDRAGGYEPFLWAGVIGCTLGGALLVSLPAYPKWEKPAAI</sequence>
<name>A0ABT5WSI1_9SPHN</name>
<dbReference type="PANTHER" id="PTHR11360:SF290">
    <property type="entry name" value="MONOCARBOXYLATE MFS PERMEASE"/>
    <property type="match status" value="1"/>
</dbReference>
<feature type="transmembrane region" description="Helical" evidence="4">
    <location>
        <begin position="321"/>
        <end position="346"/>
    </location>
</feature>
<keyword evidence="3 4" id="KW-0472">Membrane</keyword>
<dbReference type="PANTHER" id="PTHR11360">
    <property type="entry name" value="MONOCARBOXYLATE TRANSPORTER"/>
    <property type="match status" value="1"/>
</dbReference>
<dbReference type="SUPFAM" id="SSF103473">
    <property type="entry name" value="MFS general substrate transporter"/>
    <property type="match status" value="1"/>
</dbReference>
<dbReference type="InterPro" id="IPR011701">
    <property type="entry name" value="MFS"/>
</dbReference>
<feature type="domain" description="Major facilitator superfamily (MFS) profile" evidence="5">
    <location>
        <begin position="18"/>
        <end position="420"/>
    </location>
</feature>
<evidence type="ECO:0000256" key="3">
    <source>
        <dbReference type="ARBA" id="ARBA00023136"/>
    </source>
</evidence>
<gene>
    <name evidence="6" type="ORF">PYV00_13450</name>
</gene>
<keyword evidence="1 4" id="KW-0812">Transmembrane</keyword>
<dbReference type="PROSITE" id="PS50850">
    <property type="entry name" value="MFS"/>
    <property type="match status" value="1"/>
</dbReference>
<dbReference type="InterPro" id="IPR020846">
    <property type="entry name" value="MFS_dom"/>
</dbReference>
<feature type="transmembrane region" description="Helical" evidence="4">
    <location>
        <begin position="16"/>
        <end position="40"/>
    </location>
</feature>
<evidence type="ECO:0000313" key="7">
    <source>
        <dbReference type="Proteomes" id="UP001216253"/>
    </source>
</evidence>
<organism evidence="6 7">
    <name type="scientific">Novosphingobium album</name>
    <name type="common">ex Liu et al. 2023</name>
    <dbReference type="NCBI Taxonomy" id="3031130"/>
    <lineage>
        <taxon>Bacteria</taxon>
        <taxon>Pseudomonadati</taxon>
        <taxon>Pseudomonadota</taxon>
        <taxon>Alphaproteobacteria</taxon>
        <taxon>Sphingomonadales</taxon>
        <taxon>Sphingomonadaceae</taxon>
        <taxon>Novosphingobium</taxon>
    </lineage>
</organism>
<feature type="transmembrane region" description="Helical" evidence="4">
    <location>
        <begin position="298"/>
        <end position="315"/>
    </location>
</feature>
<feature type="transmembrane region" description="Helical" evidence="4">
    <location>
        <begin position="174"/>
        <end position="194"/>
    </location>
</feature>
<feature type="transmembrane region" description="Helical" evidence="4">
    <location>
        <begin position="390"/>
        <end position="411"/>
    </location>
</feature>
<evidence type="ECO:0000259" key="5">
    <source>
        <dbReference type="PROSITE" id="PS50850"/>
    </source>
</evidence>
<feature type="transmembrane region" description="Helical" evidence="4">
    <location>
        <begin position="269"/>
        <end position="291"/>
    </location>
</feature>
<evidence type="ECO:0000313" key="6">
    <source>
        <dbReference type="EMBL" id="MDE8652706.1"/>
    </source>
</evidence>
<feature type="transmembrane region" description="Helical" evidence="4">
    <location>
        <begin position="110"/>
        <end position="135"/>
    </location>
</feature>
<dbReference type="InterPro" id="IPR036259">
    <property type="entry name" value="MFS_trans_sf"/>
</dbReference>
<proteinExistence type="predicted"/>
<dbReference type="EMBL" id="JARESE010000044">
    <property type="protein sequence ID" value="MDE8652706.1"/>
    <property type="molecule type" value="Genomic_DNA"/>
</dbReference>
<dbReference type="InterPro" id="IPR050327">
    <property type="entry name" value="Proton-linked_MCT"/>
</dbReference>
<feature type="transmembrane region" description="Helical" evidence="4">
    <location>
        <begin position="358"/>
        <end position="378"/>
    </location>
</feature>
<comment type="caution">
    <text evidence="6">The sequence shown here is derived from an EMBL/GenBank/DDBJ whole genome shotgun (WGS) entry which is preliminary data.</text>
</comment>
<feature type="transmembrane region" description="Helical" evidence="4">
    <location>
        <begin position="84"/>
        <end position="104"/>
    </location>
</feature>
<feature type="transmembrane region" description="Helical" evidence="4">
    <location>
        <begin position="142"/>
        <end position="162"/>
    </location>
</feature>